<name>A0A971S0X1_9BACT</name>
<feature type="transmembrane region" description="Helical" evidence="2">
    <location>
        <begin position="45"/>
        <end position="69"/>
    </location>
</feature>
<dbReference type="EMBL" id="JAAYEE010000137">
    <property type="protein sequence ID" value="NLW35508.1"/>
    <property type="molecule type" value="Genomic_DNA"/>
</dbReference>
<dbReference type="Pfam" id="PF00226">
    <property type="entry name" value="DnaJ"/>
    <property type="match status" value="1"/>
</dbReference>
<evidence type="ECO:0000313" key="5">
    <source>
        <dbReference type="Proteomes" id="UP000777265"/>
    </source>
</evidence>
<evidence type="ECO:0000256" key="1">
    <source>
        <dbReference type="SAM" id="MobiDB-lite"/>
    </source>
</evidence>
<evidence type="ECO:0000313" key="4">
    <source>
        <dbReference type="EMBL" id="NLW35508.1"/>
    </source>
</evidence>
<keyword evidence="2" id="KW-0472">Membrane</keyword>
<dbReference type="PROSITE" id="PS50076">
    <property type="entry name" value="DNAJ_2"/>
    <property type="match status" value="1"/>
</dbReference>
<evidence type="ECO:0000259" key="3">
    <source>
        <dbReference type="PROSITE" id="PS50076"/>
    </source>
</evidence>
<feature type="region of interest" description="Disordered" evidence="1">
    <location>
        <begin position="85"/>
        <end position="167"/>
    </location>
</feature>
<gene>
    <name evidence="4" type="ORF">GXY80_08530</name>
</gene>
<dbReference type="AlphaFoldDB" id="A0A971S0X1"/>
<dbReference type="Proteomes" id="UP000777265">
    <property type="component" value="Unassembled WGS sequence"/>
</dbReference>
<feature type="compositionally biased region" description="Basic and acidic residues" evidence="1">
    <location>
        <begin position="85"/>
        <end position="157"/>
    </location>
</feature>
<dbReference type="InterPro" id="IPR001623">
    <property type="entry name" value="DnaJ_domain"/>
</dbReference>
<dbReference type="CDD" id="cd06257">
    <property type="entry name" value="DnaJ"/>
    <property type="match status" value="1"/>
</dbReference>
<reference evidence="4" key="2">
    <citation type="submission" date="2020-01" db="EMBL/GenBank/DDBJ databases">
        <authorList>
            <person name="Campanaro S."/>
        </authorList>
    </citation>
    <scope>NUCLEOTIDE SEQUENCE</scope>
    <source>
        <strain evidence="4">AS06rmzACSIP_7</strain>
    </source>
</reference>
<keyword evidence="2" id="KW-0812">Transmembrane</keyword>
<evidence type="ECO:0000256" key="2">
    <source>
        <dbReference type="SAM" id="Phobius"/>
    </source>
</evidence>
<feature type="domain" description="J" evidence="3">
    <location>
        <begin position="170"/>
        <end position="234"/>
    </location>
</feature>
<sequence length="234" mass="27347">MKEQYGRGTPVHVVYLPNSPSVMRLGDANTTFWQLFTHHGQFLPWLPAGFGILFGLGALGHLVNVVRGVSDDDLAKRRKQLDDADRLKAAQKRQDKEQRAQAERKRQEKEQHQAEEARRQAAEAHRRAEEGRRDHERRRQQQEEDESRRRKEQEGNRHGATPNRVKDERYYAEVLGVRGPVSADEVRRRYREMVTLYHPDKVNHLGSKLRDVASTEMKAINEAYDYFKRTLGIR</sequence>
<organism evidence="4 5">
    <name type="scientific">Syntrophorhabdus aromaticivorans</name>
    <dbReference type="NCBI Taxonomy" id="328301"/>
    <lineage>
        <taxon>Bacteria</taxon>
        <taxon>Pseudomonadati</taxon>
        <taxon>Thermodesulfobacteriota</taxon>
        <taxon>Syntrophorhabdia</taxon>
        <taxon>Syntrophorhabdales</taxon>
        <taxon>Syntrophorhabdaceae</taxon>
        <taxon>Syntrophorhabdus</taxon>
    </lineage>
</organism>
<accession>A0A971S0X1</accession>
<protein>
    <submittedName>
        <fullName evidence="4">DnaJ domain-containing protein</fullName>
    </submittedName>
</protein>
<reference evidence="4" key="1">
    <citation type="journal article" date="2020" name="Biotechnol. Biofuels">
        <title>New insights from the biogas microbiome by comprehensive genome-resolved metagenomics of nearly 1600 species originating from multiple anaerobic digesters.</title>
        <authorList>
            <person name="Campanaro S."/>
            <person name="Treu L."/>
            <person name="Rodriguez-R L.M."/>
            <person name="Kovalovszki A."/>
            <person name="Ziels R.M."/>
            <person name="Maus I."/>
            <person name="Zhu X."/>
            <person name="Kougias P.G."/>
            <person name="Basile A."/>
            <person name="Luo G."/>
            <person name="Schluter A."/>
            <person name="Konstantinidis K.T."/>
            <person name="Angelidaki I."/>
        </authorList>
    </citation>
    <scope>NUCLEOTIDE SEQUENCE</scope>
    <source>
        <strain evidence="4">AS06rmzACSIP_7</strain>
    </source>
</reference>
<dbReference type="SMART" id="SM00271">
    <property type="entry name" value="DnaJ"/>
    <property type="match status" value="1"/>
</dbReference>
<dbReference type="Gene3D" id="1.10.287.110">
    <property type="entry name" value="DnaJ domain"/>
    <property type="match status" value="1"/>
</dbReference>
<dbReference type="InterPro" id="IPR036869">
    <property type="entry name" value="J_dom_sf"/>
</dbReference>
<keyword evidence="2" id="KW-1133">Transmembrane helix</keyword>
<proteinExistence type="predicted"/>
<dbReference type="SUPFAM" id="SSF46565">
    <property type="entry name" value="Chaperone J-domain"/>
    <property type="match status" value="1"/>
</dbReference>
<comment type="caution">
    <text evidence="4">The sequence shown here is derived from an EMBL/GenBank/DDBJ whole genome shotgun (WGS) entry which is preliminary data.</text>
</comment>